<protein>
    <submittedName>
        <fullName evidence="1">Uncharacterized protein</fullName>
    </submittedName>
</protein>
<dbReference type="EMBL" id="FUYL01000005">
    <property type="protein sequence ID" value="SKB52753.1"/>
    <property type="molecule type" value="Genomic_DNA"/>
</dbReference>
<gene>
    <name evidence="1" type="ORF">SAMN05660866_01967</name>
</gene>
<evidence type="ECO:0000313" key="1">
    <source>
        <dbReference type="EMBL" id="SKB52753.1"/>
    </source>
</evidence>
<dbReference type="Proteomes" id="UP000190339">
    <property type="component" value="Unassembled WGS sequence"/>
</dbReference>
<sequence>MLKSRLTGDVHCPKTNRFFGVTFLNIKQNNYKPKSIKNHTRWFINVI</sequence>
<name>A0A1T5C0H5_9FLAO</name>
<accession>A0A1T5C0H5</accession>
<keyword evidence="2" id="KW-1185">Reference proteome</keyword>
<dbReference type="AlphaFoldDB" id="A0A1T5C0H5"/>
<proteinExistence type="predicted"/>
<evidence type="ECO:0000313" key="2">
    <source>
        <dbReference type="Proteomes" id="UP000190339"/>
    </source>
</evidence>
<organism evidence="1 2">
    <name type="scientific">Maribacter arcticus</name>
    <dbReference type="NCBI Taxonomy" id="561365"/>
    <lineage>
        <taxon>Bacteria</taxon>
        <taxon>Pseudomonadati</taxon>
        <taxon>Bacteroidota</taxon>
        <taxon>Flavobacteriia</taxon>
        <taxon>Flavobacteriales</taxon>
        <taxon>Flavobacteriaceae</taxon>
        <taxon>Maribacter</taxon>
    </lineage>
</organism>
<reference evidence="2" key="1">
    <citation type="submission" date="2017-02" db="EMBL/GenBank/DDBJ databases">
        <authorList>
            <person name="Varghese N."/>
            <person name="Submissions S."/>
        </authorList>
    </citation>
    <scope>NUCLEOTIDE SEQUENCE [LARGE SCALE GENOMIC DNA]</scope>
    <source>
        <strain evidence="2">DSM 23546</strain>
    </source>
</reference>